<dbReference type="InParanoid" id="D2VQG1"/>
<keyword evidence="2" id="KW-0560">Oxidoreductase</keyword>
<evidence type="ECO:0000313" key="4">
    <source>
        <dbReference type="Proteomes" id="UP000006671"/>
    </source>
</evidence>
<organism evidence="4">
    <name type="scientific">Naegleria gruberi</name>
    <name type="common">Amoeba</name>
    <dbReference type="NCBI Taxonomy" id="5762"/>
    <lineage>
        <taxon>Eukaryota</taxon>
        <taxon>Discoba</taxon>
        <taxon>Heterolobosea</taxon>
        <taxon>Tetramitia</taxon>
        <taxon>Eutetramitia</taxon>
        <taxon>Vahlkampfiidae</taxon>
        <taxon>Naegleria</taxon>
    </lineage>
</organism>
<dbReference type="GeneID" id="8859280"/>
<name>D2VQG1_NAEGR</name>
<evidence type="ECO:0000256" key="1">
    <source>
        <dbReference type="ARBA" id="ARBA00006484"/>
    </source>
</evidence>
<reference evidence="3 4" key="1">
    <citation type="journal article" date="2010" name="Cell">
        <title>The genome of Naegleria gruberi illuminates early eukaryotic versatility.</title>
        <authorList>
            <person name="Fritz-Laylin L.K."/>
            <person name="Prochnik S.E."/>
            <person name="Ginger M.L."/>
            <person name="Dacks J.B."/>
            <person name="Carpenter M.L."/>
            <person name="Field M.C."/>
            <person name="Kuo A."/>
            <person name="Paredez A."/>
            <person name="Chapman J."/>
            <person name="Pham J."/>
            <person name="Shu S."/>
            <person name="Neupane R."/>
            <person name="Cipriano M."/>
            <person name="Mancuso J."/>
            <person name="Tu H."/>
            <person name="Salamov A."/>
            <person name="Lindquist E."/>
            <person name="Shapiro H."/>
            <person name="Lucas S."/>
            <person name="Grigoriev I.V."/>
            <person name="Cande W.Z."/>
            <person name="Fulton C."/>
            <person name="Rokhsar D.S."/>
            <person name="Dawson S.C."/>
        </authorList>
    </citation>
    <scope>NUCLEOTIDE SEQUENCE [LARGE SCALE GENOMIC DNA]</scope>
    <source>
        <strain evidence="3 4">NEG-M</strain>
    </source>
</reference>
<dbReference type="PANTHER" id="PTHR24320">
    <property type="entry name" value="RETINOL DEHYDROGENASE"/>
    <property type="match status" value="1"/>
</dbReference>
<dbReference type="InterPro" id="IPR002347">
    <property type="entry name" value="SDR_fam"/>
</dbReference>
<evidence type="ECO:0000313" key="3">
    <source>
        <dbReference type="EMBL" id="EFC40867.1"/>
    </source>
</evidence>
<keyword evidence="4" id="KW-1185">Reference proteome</keyword>
<dbReference type="eggNOG" id="KOG1208">
    <property type="taxonomic scope" value="Eukaryota"/>
</dbReference>
<dbReference type="EMBL" id="GG738889">
    <property type="protein sequence ID" value="EFC40867.1"/>
    <property type="molecule type" value="Genomic_DNA"/>
</dbReference>
<sequence>MNWFYNLIRKTPTPPFDPSFTKVCLVTGSSSGIGLETAKLMYSSGFNIVLACRNVKKAEAVKNDFEKIEFPSRNSAMKPQITILEMDLADFDSVSNACKEFGNAFDRLDVLVNNAGTWNGFSKDNLIGITKQGFSVTYQTSHLAHFYLTRELLPFIINSSKITNKPGRIINVSSGLHLYAMNQINKKSDSLSDLEWEKRMVNEHGDNFNSQLYQYMYVKLLNVMFAKHLSRMYTDKEILSFSCHPGPISSDFYRDWSSLLKFSLNFMTIPSVYGAFTSCYLATSEDPIILSNNGNYFDNCSIAKYHKLVDDVEQCKLIWEKSEKQLNDL</sequence>
<protein>
    <submittedName>
        <fullName evidence="3">Predicted protein</fullName>
    </submittedName>
</protein>
<gene>
    <name evidence="3" type="ORF">NAEGRDRAFT_71214</name>
</gene>
<dbReference type="RefSeq" id="XP_002673611.1">
    <property type="nucleotide sequence ID" value="XM_002673565.1"/>
</dbReference>
<evidence type="ECO:0000256" key="2">
    <source>
        <dbReference type="ARBA" id="ARBA00023002"/>
    </source>
</evidence>
<dbReference type="STRING" id="5762.D2VQG1"/>
<dbReference type="OrthoDB" id="191139at2759"/>
<dbReference type="InterPro" id="IPR036291">
    <property type="entry name" value="NAD(P)-bd_dom_sf"/>
</dbReference>
<dbReference type="Proteomes" id="UP000006671">
    <property type="component" value="Unassembled WGS sequence"/>
</dbReference>
<dbReference type="VEuPathDB" id="AmoebaDB:NAEGRDRAFT_71214"/>
<accession>D2VQG1</accession>
<dbReference type="Gene3D" id="3.40.50.720">
    <property type="entry name" value="NAD(P)-binding Rossmann-like Domain"/>
    <property type="match status" value="1"/>
</dbReference>
<dbReference type="Pfam" id="PF00106">
    <property type="entry name" value="adh_short"/>
    <property type="match status" value="1"/>
</dbReference>
<dbReference type="AlphaFoldDB" id="D2VQG1"/>
<dbReference type="OMA" id="SGANCHP"/>
<dbReference type="PRINTS" id="PR00081">
    <property type="entry name" value="GDHRDH"/>
</dbReference>
<proteinExistence type="inferred from homology"/>
<comment type="similarity">
    <text evidence="1">Belongs to the short-chain dehydrogenases/reductases (SDR) family.</text>
</comment>
<dbReference type="SUPFAM" id="SSF51735">
    <property type="entry name" value="NAD(P)-binding Rossmann-fold domains"/>
    <property type="match status" value="1"/>
</dbReference>
<dbReference type="PANTHER" id="PTHR24320:SF148">
    <property type="entry name" value="NAD(P)-BINDING ROSSMANN-FOLD SUPERFAMILY PROTEIN"/>
    <property type="match status" value="1"/>
</dbReference>
<dbReference type="GO" id="GO:0016491">
    <property type="term" value="F:oxidoreductase activity"/>
    <property type="evidence" value="ECO:0007669"/>
    <property type="project" value="UniProtKB-KW"/>
</dbReference>
<dbReference type="KEGG" id="ngr:NAEGRDRAFT_71214"/>